<dbReference type="EMBL" id="CACVBM020000298">
    <property type="protein sequence ID" value="CAA7017151.1"/>
    <property type="molecule type" value="Genomic_DNA"/>
</dbReference>
<organism evidence="1 2">
    <name type="scientific">Microthlaspi erraticum</name>
    <dbReference type="NCBI Taxonomy" id="1685480"/>
    <lineage>
        <taxon>Eukaryota</taxon>
        <taxon>Viridiplantae</taxon>
        <taxon>Streptophyta</taxon>
        <taxon>Embryophyta</taxon>
        <taxon>Tracheophyta</taxon>
        <taxon>Spermatophyta</taxon>
        <taxon>Magnoliopsida</taxon>
        <taxon>eudicotyledons</taxon>
        <taxon>Gunneridae</taxon>
        <taxon>Pentapetalae</taxon>
        <taxon>rosids</taxon>
        <taxon>malvids</taxon>
        <taxon>Brassicales</taxon>
        <taxon>Brassicaceae</taxon>
        <taxon>Coluteocarpeae</taxon>
        <taxon>Microthlaspi</taxon>
    </lineage>
</organism>
<protein>
    <recommendedName>
        <fullName evidence="3">Reverse transcriptase zinc-binding domain-containing protein</fullName>
    </recommendedName>
</protein>
<evidence type="ECO:0008006" key="3">
    <source>
        <dbReference type="Google" id="ProtNLM"/>
    </source>
</evidence>
<gene>
    <name evidence="1" type="ORF">MERR_LOCUS4386</name>
</gene>
<proteinExistence type="predicted"/>
<dbReference type="Proteomes" id="UP000467841">
    <property type="component" value="Unassembled WGS sequence"/>
</dbReference>
<keyword evidence="2" id="KW-1185">Reference proteome</keyword>
<comment type="caution">
    <text evidence="1">The sequence shown here is derived from an EMBL/GenBank/DDBJ whole genome shotgun (WGS) entry which is preliminary data.</text>
</comment>
<dbReference type="AlphaFoldDB" id="A0A6D2HV91"/>
<accession>A0A6D2HV91</accession>
<evidence type="ECO:0000313" key="2">
    <source>
        <dbReference type="Proteomes" id="UP000467841"/>
    </source>
</evidence>
<name>A0A6D2HV91_9BRAS</name>
<sequence length="187" mass="22520">MASSHPSLWIRWVKTYLIQKDFFWSVKENTSLGSWVWRKLLKYRDKAKQFYKVEVNNGRNTSFRFDVWSPMGFLFDITGSRGFIDMGLPITATVSEALSSRRRRNHRTEHLRMIENLLNTYRNRADHEREDISLWKHSENVYKPLESSKKTWLQLRLTGPIRSWYRGVWFTHSTPKFSFFAWLVVHN</sequence>
<evidence type="ECO:0000313" key="1">
    <source>
        <dbReference type="EMBL" id="CAA7017151.1"/>
    </source>
</evidence>
<dbReference type="OrthoDB" id="1083511at2759"/>
<reference evidence="1" key="1">
    <citation type="submission" date="2020-01" db="EMBL/GenBank/DDBJ databases">
        <authorList>
            <person name="Mishra B."/>
        </authorList>
    </citation>
    <scope>NUCLEOTIDE SEQUENCE [LARGE SCALE GENOMIC DNA]</scope>
</reference>